<sequence>MDSNVAAAQMQYDNEKKSAGVAWLLWLFTGALGGHRFYLGDKGMGIGLLCTLGGLGVWALIDGFFINARLRAANNRKQQEIFVRNGLSAPVAV</sequence>
<feature type="transmembrane region" description="Helical" evidence="5">
    <location>
        <begin position="21"/>
        <end position="39"/>
    </location>
</feature>
<evidence type="ECO:0000256" key="3">
    <source>
        <dbReference type="ARBA" id="ARBA00022989"/>
    </source>
</evidence>
<feature type="transmembrane region" description="Helical" evidence="5">
    <location>
        <begin position="45"/>
        <end position="68"/>
    </location>
</feature>
<name>A0A917H8S4_9MICC</name>
<reference evidence="7" key="2">
    <citation type="submission" date="2020-09" db="EMBL/GenBank/DDBJ databases">
        <authorList>
            <person name="Sun Q."/>
            <person name="Zhou Y."/>
        </authorList>
    </citation>
    <scope>NUCLEOTIDE SEQUENCE</scope>
    <source>
        <strain evidence="7">CGMCC 1.12187</strain>
    </source>
</reference>
<dbReference type="InterPro" id="IPR050932">
    <property type="entry name" value="TM2D1-3-like"/>
</dbReference>
<protein>
    <recommendedName>
        <fullName evidence="6">TM2 domain-containing protein</fullName>
    </recommendedName>
</protein>
<keyword evidence="2 5" id="KW-0812">Transmembrane</keyword>
<dbReference type="EMBL" id="BMEQ01000038">
    <property type="protein sequence ID" value="GGG70427.1"/>
    <property type="molecule type" value="Genomic_DNA"/>
</dbReference>
<dbReference type="GO" id="GO:0016020">
    <property type="term" value="C:membrane"/>
    <property type="evidence" value="ECO:0007669"/>
    <property type="project" value="UniProtKB-SubCell"/>
</dbReference>
<feature type="domain" description="TM2" evidence="6">
    <location>
        <begin position="16"/>
        <end position="64"/>
    </location>
</feature>
<keyword evidence="3 5" id="KW-1133">Transmembrane helix</keyword>
<evidence type="ECO:0000313" key="7">
    <source>
        <dbReference type="EMBL" id="GGG70427.1"/>
    </source>
</evidence>
<reference evidence="7" key="1">
    <citation type="journal article" date="2014" name="Int. J. Syst. Evol. Microbiol.">
        <title>Complete genome sequence of Corynebacterium casei LMG S-19264T (=DSM 44701T), isolated from a smear-ripened cheese.</title>
        <authorList>
            <consortium name="US DOE Joint Genome Institute (JGI-PGF)"/>
            <person name="Walter F."/>
            <person name="Albersmeier A."/>
            <person name="Kalinowski J."/>
            <person name="Ruckert C."/>
        </authorList>
    </citation>
    <scope>NUCLEOTIDE SEQUENCE</scope>
    <source>
        <strain evidence="7">CGMCC 1.12187</strain>
    </source>
</reference>
<evidence type="ECO:0000256" key="4">
    <source>
        <dbReference type="ARBA" id="ARBA00023136"/>
    </source>
</evidence>
<keyword evidence="8" id="KW-1185">Reference proteome</keyword>
<evidence type="ECO:0000259" key="6">
    <source>
        <dbReference type="Pfam" id="PF05154"/>
    </source>
</evidence>
<evidence type="ECO:0000256" key="1">
    <source>
        <dbReference type="ARBA" id="ARBA00004141"/>
    </source>
</evidence>
<dbReference type="Proteomes" id="UP000638848">
    <property type="component" value="Unassembled WGS sequence"/>
</dbReference>
<organism evidence="7 8">
    <name type="scientific">Kocuria dechangensis</name>
    <dbReference type="NCBI Taxonomy" id="1176249"/>
    <lineage>
        <taxon>Bacteria</taxon>
        <taxon>Bacillati</taxon>
        <taxon>Actinomycetota</taxon>
        <taxon>Actinomycetes</taxon>
        <taxon>Micrococcales</taxon>
        <taxon>Micrococcaceae</taxon>
        <taxon>Kocuria</taxon>
    </lineage>
</organism>
<dbReference type="PANTHER" id="PTHR21016:SF25">
    <property type="entry name" value="TM2 DOMAIN-CONTAINING PROTEIN DDB_G0277895-RELATED"/>
    <property type="match status" value="1"/>
</dbReference>
<evidence type="ECO:0000256" key="5">
    <source>
        <dbReference type="SAM" id="Phobius"/>
    </source>
</evidence>
<accession>A0A917H8S4</accession>
<keyword evidence="4 5" id="KW-0472">Membrane</keyword>
<comment type="subcellular location">
    <subcellularLocation>
        <location evidence="1">Membrane</location>
        <topology evidence="1">Multi-pass membrane protein</topology>
    </subcellularLocation>
</comment>
<proteinExistence type="predicted"/>
<dbReference type="Pfam" id="PF05154">
    <property type="entry name" value="TM2"/>
    <property type="match status" value="1"/>
</dbReference>
<dbReference type="InterPro" id="IPR007829">
    <property type="entry name" value="TM2"/>
</dbReference>
<dbReference type="PANTHER" id="PTHR21016">
    <property type="entry name" value="BETA-AMYLOID BINDING PROTEIN-RELATED"/>
    <property type="match status" value="1"/>
</dbReference>
<comment type="caution">
    <text evidence="7">The sequence shown here is derived from an EMBL/GenBank/DDBJ whole genome shotgun (WGS) entry which is preliminary data.</text>
</comment>
<dbReference type="RefSeq" id="WP_188540158.1">
    <property type="nucleotide sequence ID" value="NZ_BMEQ01000038.1"/>
</dbReference>
<dbReference type="AlphaFoldDB" id="A0A917H8S4"/>
<gene>
    <name evidence="7" type="ORF">GCM10011374_38710</name>
</gene>
<evidence type="ECO:0000313" key="8">
    <source>
        <dbReference type="Proteomes" id="UP000638848"/>
    </source>
</evidence>
<evidence type="ECO:0000256" key="2">
    <source>
        <dbReference type="ARBA" id="ARBA00022692"/>
    </source>
</evidence>